<dbReference type="RefSeq" id="WP_378137757.1">
    <property type="nucleotide sequence ID" value="NZ_JBHSMI010000052.1"/>
</dbReference>
<feature type="region of interest" description="Disordered" evidence="4">
    <location>
        <begin position="2541"/>
        <end position="2627"/>
    </location>
</feature>
<feature type="compositionally biased region" description="Polar residues" evidence="4">
    <location>
        <begin position="1278"/>
        <end position="1296"/>
    </location>
</feature>
<feature type="domain" description="SD-repeat containing protein B" evidence="6">
    <location>
        <begin position="2062"/>
        <end position="2182"/>
    </location>
</feature>
<keyword evidence="3" id="KW-0732">Signal</keyword>
<dbReference type="PANTHER" id="PTHR23303">
    <property type="entry name" value="CARBOXYPEPTIDASE REGULATORY REGION-CONTAINING"/>
    <property type="match status" value="1"/>
</dbReference>
<feature type="domain" description="SD-repeat containing protein B" evidence="6">
    <location>
        <begin position="1043"/>
        <end position="1144"/>
    </location>
</feature>
<dbReference type="InterPro" id="IPR033764">
    <property type="entry name" value="Sdr_B"/>
</dbReference>
<feature type="domain" description="SD-repeat containing protein B" evidence="6">
    <location>
        <begin position="1700"/>
        <end position="1814"/>
    </location>
</feature>
<feature type="transmembrane region" description="Helical" evidence="5">
    <location>
        <begin position="2628"/>
        <end position="2647"/>
    </location>
</feature>
<proteinExistence type="predicted"/>
<reference evidence="8" key="1">
    <citation type="journal article" date="2019" name="Int. J. Syst. Evol. Microbiol.">
        <title>The Global Catalogue of Microorganisms (GCM) 10K type strain sequencing project: providing services to taxonomists for standard genome sequencing and annotation.</title>
        <authorList>
            <consortium name="The Broad Institute Genomics Platform"/>
            <consortium name="The Broad Institute Genome Sequencing Center for Infectious Disease"/>
            <person name="Wu L."/>
            <person name="Ma J."/>
        </authorList>
    </citation>
    <scope>NUCLEOTIDE SEQUENCE [LARGE SCALE GENOMIC DNA]</scope>
    <source>
        <strain evidence="8">CGMCC 1.18575</strain>
    </source>
</reference>
<accession>A0ABW0I3V8</accession>
<feature type="domain" description="SD-repeat containing protein B" evidence="6">
    <location>
        <begin position="1322"/>
        <end position="1440"/>
    </location>
</feature>
<feature type="domain" description="SD-repeat containing protein B" evidence="6">
    <location>
        <begin position="1939"/>
        <end position="2057"/>
    </location>
</feature>
<dbReference type="SUPFAM" id="SSF117074">
    <property type="entry name" value="Hypothetical protein PA1324"/>
    <property type="match status" value="13"/>
</dbReference>
<dbReference type="Gene3D" id="2.60.40.10">
    <property type="entry name" value="Immunoglobulins"/>
    <property type="match status" value="13"/>
</dbReference>
<comment type="caution">
    <text evidence="7">The sequence shown here is derived from an EMBL/GenBank/DDBJ whole genome shotgun (WGS) entry which is preliminary data.</text>
</comment>
<dbReference type="PANTHER" id="PTHR23303:SF15">
    <property type="entry name" value="COLOSSIN-A"/>
    <property type="match status" value="1"/>
</dbReference>
<dbReference type="Proteomes" id="UP001596113">
    <property type="component" value="Unassembled WGS sequence"/>
</dbReference>
<keyword evidence="8" id="KW-1185">Reference proteome</keyword>
<feature type="domain" description="SD-repeat containing protein B" evidence="6">
    <location>
        <begin position="2311"/>
        <end position="2423"/>
    </location>
</feature>
<sequence length="2657" mass="280874">MKLIRSFGIILLVFAIVMNAGWLPVPKVNADNDASNGILLSMSSDVATVKTGKTFTYTISFSFSDLAAHGFDFTKMKLVLPLSADVEYVSYVPISIISGVTQTGSNLEFAFDPAGPAPGTSYNLQVNVQFKPYVTPDGTNITTTSTIIKREAAPTPDTTLDTSNPVTVIGEASADWVLKKERVAPLPDPMVDGEVQYRILLDNNQSNTSIGILDIENVVVKDILPPEAEFVSASPAPSSAPAVGSSGIITWSLPGTIRDDTFFYVTVRYPATKIVPANLGVDVTNTATVDYNPIGKSPTMKADSVSHHFTATPDDTGPGGFYKHRDDRQKEITPGQNVKFYVGGFRNWSNTIYSDAVIEDMTPTKDNAGNAVDLDLKSIRTATFNDAISSYDVYYTTTSTPTAGDWQLWQNVNSAVPTDLNVSALPLSGGEHVMGIQYRFPSTLPVMFSQVTEFVTTYTLRAGSPIVKGNHITNTAKLSYTFEGNAKTKADSADVWVYIDRPLVRLDKTRVGSGPYVPSNDAGDKFVEFDLKVSNTDLSSDLFHDPIVIDKLPKWLTYDSWKIVDQSGFDPKAAGHAIDLDPLVVPVTKNAVGETLLRWIFPAGTNMPINSFFTIRVKAKIDKYTPATTYTNIAGVTSNVDLYFNDYFFDTKPDPSDYDGDAKTNDIFIYSSADVTVNKVSELGSYKRVRGELDSDWMLGILPDGCTMNTACDQLANTTEGGRVDYKLTVKNNSNHDVDHVVVVDPLPRIGDGGALLGARGSTWGTVLTAPLAANPNYTVQYNTLPNVKFSTAPGWSTTPPDDLTTVTALKFVFNPAFTLVPGQEVPIQWTMMAPVGTVVDKIAWNSFAHQAKEVGSGSAMLPAEPPKVGVHIRPDNGLKIGNYVWVDLNKNGLQDDGETGVNGVKVELYQADGVTPYTKDFKDDGVTQHIPVTTVTGPDKDGKPGYYLFPNLPAGDYTARFHLPTQLPEAYKYTGDGNAYSNAAHHFTAWTQKSAGGDAAIDSNIGGAGTTSSVTPFVTDVIHLTNADDLTIDAGLDPPLGEIGDFVWYDANGNGIQDVGEAGIPGQTIKLYEYTGGAWSPKSTTTTNASGNYLFTGLLPGKYKVAFPTNLNYDTDGNAGTPDEKVILTKRLQGNDRPLDSNVYDVVSALTYDNLPTGSKTFGFSEAIDLQLGEMNHTIDAGYLLPVKLGDYVWYDNDADGTQNTGDMAAQNVEVQLLNGSGIAVKGDNGINLKAITDASGNYLFKDLLPGDYQVQFVLPGGYGFTRKGLGGDATKDSNVNRSVNNSPTLQTTGKTDKITTVSSPGASDMTIDAGLVKLVSLGDFVWNDKNQNGVQDAGESGIDGSDVKLYYDSDSTTVVYRTATTAGGGKYQFDNLYPGKYTVEFKRPNGYLFSSKQQGGDTTKDSNVIVPATPSTATAKTDQITLLGSDDMTIDAGMYELASIGDKIWVDSNDNGIQDGGEPALAGVKIELFKADGVTSVTDGYNATVGAVTTAANGLYTFSNLLPGTYKVKFTLPNEYWYAKLNQGADPAKDSDAIADVVNPKVALTSVITLTAGQHDDTIDAGALSLASIGDTVWHDLNGNGIQDGGEPGKNGITVELFEADGVTAVTTDAYGTMISPATTDANGKYLFSNLKSGTYKVKFSKPAGFEFTNKNAASATAANDSDANSLTGMSDAIVLTWGTSNMTIDAGLVDRVKLGDTVWYDKNGDGVQDAVGEPGVPSVTVELYDGNDLSNKLASKTTDANGNYEFDMLWPGDYVVKFILPDDSYIFSPKNQGGDSAKDSDADQATGMTSKITLLSGVSNMTIDAGIVEKVSLGDTVWVDTNNNGIQDGGEVGFAGVKVHLLDKDGNAITVGGTEVTVTTDSNGKYLFDKLAPGKYKVSFDLPAGYMFAKKNAAGSTAANDSDVDATGVTDVINLPPYSHDMTVDAGLVKLASLGDYVWMDRNLNGIQDAGENGVSGVTVRLLDENGDPVKVGGVEVTTTTDVDGFYLFDNLVPGKYIVQFDPSPAASYVMTQEGKGTAATGSDANETTRRTAVITLAPGENNRDIDAGVIKLVNLGDTVWVDDNVIGVQDGEAVNAAAAGITVHLLDAAGNPVLNGVTPVTATTDANGKYLFSNLYPGSYKVKFELPTGYLFTRKTVTGTGITTANDSNVDENGITNTIVLVAGNDDMTVDAGIVLPASIGNFVWEDTNSNGKQDPGEKGRNDITVELYDDNGTLLETTKTADNGGTPGYYIFTNLVPGTYKVKFKAPGGYMFSTKNVPAATPALDSDAGLDGSTDAITLAPGENNLDIDAGIVLIPAVPLVSLGDFVWIDTNSDGIQDTDEAGLNGVTVELYNQYNALIATQTTVNDNNGKPGYYKFKDLLTGQYSVKFILPHGYMFTVGAKGDNRQVDSNAAADGTTGSILLLSSDYSIDAGLIPLGSIGDYVWIDTNANGKQDAGEKGLNGVTVTLYDSNGAQLASTVTANDGSGAPGYYLFTELKPGKYTVKFDLPKGYTFTKQSAIGTTAANDSDAKSDGATDSIELDSGANIRTIDAGFVPVAKPKPPESGGGKEPTTGGGKGTGTGTGTGNGGTGSGQGHNGSPGKGGDGSSKGGPGSASHNGTSGGEGTLPKTGETPPVAPLYGYGLVVVGVVLLAVRLRLKKSAKQPPSQ</sequence>
<evidence type="ECO:0000256" key="2">
    <source>
        <dbReference type="ARBA" id="ARBA00022525"/>
    </source>
</evidence>
<dbReference type="InterPro" id="IPR013783">
    <property type="entry name" value="Ig-like_fold"/>
</dbReference>
<keyword evidence="2" id="KW-0964">Secreted</keyword>
<evidence type="ECO:0000256" key="3">
    <source>
        <dbReference type="ARBA" id="ARBA00022729"/>
    </source>
</evidence>
<feature type="domain" description="SD-repeat containing protein B" evidence="6">
    <location>
        <begin position="1444"/>
        <end position="1568"/>
    </location>
</feature>
<protein>
    <submittedName>
        <fullName evidence="7">SdrD B-like domain-containing protein</fullName>
    </submittedName>
</protein>
<feature type="domain" description="SD-repeat containing protein B" evidence="6">
    <location>
        <begin position="880"/>
        <end position="987"/>
    </location>
</feature>
<evidence type="ECO:0000313" key="7">
    <source>
        <dbReference type="EMBL" id="MFC5405982.1"/>
    </source>
</evidence>
<feature type="region of interest" description="Disordered" evidence="4">
    <location>
        <begin position="1275"/>
        <end position="1296"/>
    </location>
</feature>
<dbReference type="NCBIfam" id="TIGR01451">
    <property type="entry name" value="B_ant_repeat"/>
    <property type="match status" value="1"/>
</dbReference>
<evidence type="ECO:0000313" key="8">
    <source>
        <dbReference type="Proteomes" id="UP001596113"/>
    </source>
</evidence>
<dbReference type="InterPro" id="IPR047589">
    <property type="entry name" value="DUF11_rpt"/>
</dbReference>
<dbReference type="Pfam" id="PF17210">
    <property type="entry name" value="SdrD_B"/>
    <property type="match status" value="13"/>
</dbReference>
<organism evidence="7 8">
    <name type="scientific">Cohnella soli</name>
    <dbReference type="NCBI Taxonomy" id="425005"/>
    <lineage>
        <taxon>Bacteria</taxon>
        <taxon>Bacillati</taxon>
        <taxon>Bacillota</taxon>
        <taxon>Bacilli</taxon>
        <taxon>Bacillales</taxon>
        <taxon>Paenibacillaceae</taxon>
        <taxon>Cohnella</taxon>
    </lineage>
</organism>
<feature type="domain" description="SD-repeat containing protein B" evidence="6">
    <location>
        <begin position="2186"/>
        <end position="2301"/>
    </location>
</feature>
<dbReference type="EMBL" id="JBHSMI010000052">
    <property type="protein sequence ID" value="MFC5405982.1"/>
    <property type="molecule type" value="Genomic_DNA"/>
</dbReference>
<feature type="domain" description="SD-repeat containing protein B" evidence="6">
    <location>
        <begin position="1573"/>
        <end position="1695"/>
    </location>
</feature>
<gene>
    <name evidence="7" type="ORF">ACFPOF_24840</name>
</gene>
<dbReference type="InterPro" id="IPR051417">
    <property type="entry name" value="SDr/BOS_complex"/>
</dbReference>
<name>A0ABW0I3V8_9BACL</name>
<keyword evidence="5" id="KW-0472">Membrane</keyword>
<feature type="domain" description="SD-repeat containing protein B" evidence="6">
    <location>
        <begin position="1819"/>
        <end position="1935"/>
    </location>
</feature>
<feature type="domain" description="SD-repeat containing protein B" evidence="6">
    <location>
        <begin position="1189"/>
        <end position="1316"/>
    </location>
</feature>
<comment type="subcellular location">
    <subcellularLocation>
        <location evidence="1">Secreted</location>
    </subcellularLocation>
</comment>
<keyword evidence="5" id="KW-1133">Transmembrane helix</keyword>
<keyword evidence="5" id="KW-0812">Transmembrane</keyword>
<evidence type="ECO:0000256" key="1">
    <source>
        <dbReference type="ARBA" id="ARBA00004613"/>
    </source>
</evidence>
<evidence type="ECO:0000256" key="4">
    <source>
        <dbReference type="SAM" id="MobiDB-lite"/>
    </source>
</evidence>
<evidence type="ECO:0000256" key="5">
    <source>
        <dbReference type="SAM" id="Phobius"/>
    </source>
</evidence>
<evidence type="ECO:0000259" key="6">
    <source>
        <dbReference type="Pfam" id="PF17210"/>
    </source>
</evidence>
<feature type="compositionally biased region" description="Gly residues" evidence="4">
    <location>
        <begin position="2554"/>
        <end position="2602"/>
    </location>
</feature>
<feature type="domain" description="SD-repeat containing protein B" evidence="6">
    <location>
        <begin position="2428"/>
        <end position="2543"/>
    </location>
</feature>